<evidence type="ECO:0000313" key="2">
    <source>
        <dbReference type="Proteomes" id="UP000620124"/>
    </source>
</evidence>
<reference evidence="1" key="1">
    <citation type="submission" date="2020-05" db="EMBL/GenBank/DDBJ databases">
        <title>Mycena genomes resolve the evolution of fungal bioluminescence.</title>
        <authorList>
            <person name="Tsai I.J."/>
        </authorList>
    </citation>
    <scope>NUCLEOTIDE SEQUENCE</scope>
    <source>
        <strain evidence="1">CCC161011</strain>
    </source>
</reference>
<organism evidence="1 2">
    <name type="scientific">Mycena venus</name>
    <dbReference type="NCBI Taxonomy" id="2733690"/>
    <lineage>
        <taxon>Eukaryota</taxon>
        <taxon>Fungi</taxon>
        <taxon>Dikarya</taxon>
        <taxon>Basidiomycota</taxon>
        <taxon>Agaricomycotina</taxon>
        <taxon>Agaricomycetes</taxon>
        <taxon>Agaricomycetidae</taxon>
        <taxon>Agaricales</taxon>
        <taxon>Marasmiineae</taxon>
        <taxon>Mycenaceae</taxon>
        <taxon>Mycena</taxon>
    </lineage>
</organism>
<dbReference type="Proteomes" id="UP000620124">
    <property type="component" value="Unassembled WGS sequence"/>
</dbReference>
<proteinExistence type="predicted"/>
<name>A0A8H6Z8H7_9AGAR</name>
<comment type="caution">
    <text evidence="1">The sequence shown here is derived from an EMBL/GenBank/DDBJ whole genome shotgun (WGS) entry which is preliminary data.</text>
</comment>
<keyword evidence="2" id="KW-1185">Reference proteome</keyword>
<gene>
    <name evidence="1" type="ORF">MVEN_00085100</name>
</gene>
<dbReference type="AlphaFoldDB" id="A0A8H6Z8H7"/>
<protein>
    <submittedName>
        <fullName evidence="1">Uncharacterized protein</fullName>
    </submittedName>
</protein>
<evidence type="ECO:0000313" key="1">
    <source>
        <dbReference type="EMBL" id="KAF7372256.1"/>
    </source>
</evidence>
<sequence length="122" mass="13472">MALGICLDSYLLFGRMRKGPTGYGEMFHWNDKSSRITSIDKANFVAAQDDFPFPNLSSLRNKEVSPTNLLPAQTLSPKRSKKTANQLPASPMEEVVVTLDDFPPGFIVDVTFLSSEMAQDTA</sequence>
<accession>A0A8H6Z8H7</accession>
<dbReference type="EMBL" id="JACAZI010000001">
    <property type="protein sequence ID" value="KAF7372256.1"/>
    <property type="molecule type" value="Genomic_DNA"/>
</dbReference>